<evidence type="ECO:0000313" key="5">
    <source>
        <dbReference type="EMBL" id="KAG2988666.1"/>
    </source>
</evidence>
<name>A0A329SQZ6_9STRA</name>
<reference evidence="7 8" key="1">
    <citation type="submission" date="2018-01" db="EMBL/GenBank/DDBJ databases">
        <title>Draft genome of the strawberry crown rot pathogen Phytophthora cactorum.</title>
        <authorList>
            <person name="Armitage A.D."/>
            <person name="Lysoe E."/>
            <person name="Nellist C.F."/>
            <person name="Harrison R.J."/>
            <person name="Brurberg M.B."/>
        </authorList>
    </citation>
    <scope>NUCLEOTIDE SEQUENCE [LARGE SCALE GENOMIC DNA]</scope>
    <source>
        <strain evidence="7 8">10300</strain>
    </source>
</reference>
<dbReference type="InterPro" id="IPR003615">
    <property type="entry name" value="HNH_nuc"/>
</dbReference>
<dbReference type="Proteomes" id="UP000735874">
    <property type="component" value="Unassembled WGS sequence"/>
</dbReference>
<dbReference type="STRING" id="29920.A0A329SQZ6"/>
<feature type="domain" description="HNH nuclease" evidence="1">
    <location>
        <begin position="62"/>
        <end position="114"/>
    </location>
</feature>
<dbReference type="AlphaFoldDB" id="A0A329SQZ6"/>
<organism evidence="7 8">
    <name type="scientific">Phytophthora cactorum</name>
    <dbReference type="NCBI Taxonomy" id="29920"/>
    <lineage>
        <taxon>Eukaryota</taxon>
        <taxon>Sar</taxon>
        <taxon>Stramenopiles</taxon>
        <taxon>Oomycota</taxon>
        <taxon>Peronosporomycetes</taxon>
        <taxon>Peronosporales</taxon>
        <taxon>Peronosporaceae</taxon>
        <taxon>Phytophthora</taxon>
    </lineage>
</organism>
<reference evidence="2" key="2">
    <citation type="submission" date="2018-10" db="EMBL/GenBank/DDBJ databases">
        <title>Effector identification in a new, highly contiguous assembly of the strawberry crown rot pathogen Phytophthora cactorum.</title>
        <authorList>
            <person name="Armitage A.D."/>
            <person name="Nellist C.F."/>
            <person name="Bates H."/>
            <person name="Vickerstaff R.J."/>
            <person name="Harrison R.J."/>
        </authorList>
    </citation>
    <scope>NUCLEOTIDE SEQUENCE</scope>
    <source>
        <strain evidence="2">15-7</strain>
        <strain evidence="3">4032</strain>
        <strain evidence="4">4040</strain>
        <strain evidence="5">P415</strain>
        <strain evidence="6">P421</strain>
    </source>
</reference>
<evidence type="ECO:0000313" key="8">
    <source>
        <dbReference type="Proteomes" id="UP000251314"/>
    </source>
</evidence>
<dbReference type="Proteomes" id="UP000760860">
    <property type="component" value="Unassembled WGS sequence"/>
</dbReference>
<dbReference type="Pfam" id="PF13391">
    <property type="entry name" value="HNH_2"/>
    <property type="match status" value="1"/>
</dbReference>
<dbReference type="Proteomes" id="UP000697107">
    <property type="component" value="Unassembled WGS sequence"/>
</dbReference>
<evidence type="ECO:0000313" key="7">
    <source>
        <dbReference type="EMBL" id="RAW39307.1"/>
    </source>
</evidence>
<dbReference type="OrthoDB" id="151325at2759"/>
<accession>A0A329SQZ6</accession>
<evidence type="ECO:0000259" key="1">
    <source>
        <dbReference type="Pfam" id="PF13391"/>
    </source>
</evidence>
<keyword evidence="8" id="KW-1185">Reference proteome</keyword>
<dbReference type="EMBL" id="RCMK01000156">
    <property type="protein sequence ID" value="KAG2946506.1"/>
    <property type="molecule type" value="Genomic_DNA"/>
</dbReference>
<sequence length="241" mass="28080">MQETIRSPAIVLLEVILPHILTNDPTTLTDRNENVKEGLCEFYGCYRRQETFVRCMLLDTVIPEENVSASHLFRRSNENQSSVMMQISNIDDVRNGLLQFKPLKHVFDYFLISFILDNMDDLGLKLFDASIRDTRLIDLTDRNGNKVLTDKQTKIFLGSISSRNKKKRCHFNEQKTFGDVDGRTLAFTGLERPFYRCLNLQARLARVLALMTFPDFWSEVSLDDKMELFNRCIIETDDEMF</sequence>
<evidence type="ECO:0000313" key="4">
    <source>
        <dbReference type="EMBL" id="KAG2946506.1"/>
    </source>
</evidence>
<dbReference type="Proteomes" id="UP000736787">
    <property type="component" value="Unassembled WGS sequence"/>
</dbReference>
<evidence type="ECO:0000313" key="6">
    <source>
        <dbReference type="EMBL" id="KAG3223911.1"/>
    </source>
</evidence>
<dbReference type="EMBL" id="RCMG01000171">
    <property type="protein sequence ID" value="KAG2860880.1"/>
    <property type="molecule type" value="Genomic_DNA"/>
</dbReference>
<dbReference type="VEuPathDB" id="FungiDB:PC110_g4445"/>
<dbReference type="EMBL" id="RCMI01000355">
    <property type="protein sequence ID" value="KAG2915501.1"/>
    <property type="molecule type" value="Genomic_DNA"/>
</dbReference>
<dbReference type="EMBL" id="RCML01000148">
    <property type="protein sequence ID" value="KAG2988666.1"/>
    <property type="molecule type" value="Genomic_DNA"/>
</dbReference>
<evidence type="ECO:0000313" key="2">
    <source>
        <dbReference type="EMBL" id="KAG2860880.1"/>
    </source>
</evidence>
<comment type="caution">
    <text evidence="7">The sequence shown here is derived from an EMBL/GenBank/DDBJ whole genome shotgun (WGS) entry which is preliminary data.</text>
</comment>
<dbReference type="EMBL" id="RCMV01000129">
    <property type="protein sequence ID" value="KAG3223911.1"/>
    <property type="molecule type" value="Genomic_DNA"/>
</dbReference>
<dbReference type="Proteomes" id="UP000774804">
    <property type="component" value="Unassembled WGS sequence"/>
</dbReference>
<gene>
    <name evidence="7" type="ORF">PC110_g4445</name>
    <name evidence="2" type="ORF">PC113_g7655</name>
    <name evidence="3" type="ORF">PC115_g11359</name>
    <name evidence="4" type="ORF">PC117_g7558</name>
    <name evidence="5" type="ORF">PC118_g6567</name>
    <name evidence="6" type="ORF">PC129_g5434</name>
</gene>
<protein>
    <recommendedName>
        <fullName evidence="1">HNH nuclease domain-containing protein</fullName>
    </recommendedName>
</protein>
<dbReference type="Proteomes" id="UP000251314">
    <property type="component" value="Unassembled WGS sequence"/>
</dbReference>
<dbReference type="EMBL" id="MJFZ01000069">
    <property type="protein sequence ID" value="RAW39307.1"/>
    <property type="molecule type" value="Genomic_DNA"/>
</dbReference>
<proteinExistence type="predicted"/>
<evidence type="ECO:0000313" key="3">
    <source>
        <dbReference type="EMBL" id="KAG2915501.1"/>
    </source>
</evidence>